<dbReference type="InterPro" id="IPR050300">
    <property type="entry name" value="GDXG_lipolytic_enzyme"/>
</dbReference>
<dbReference type="EMBL" id="CAFBQJ010000021">
    <property type="protein sequence ID" value="CAB5045336.1"/>
    <property type="molecule type" value="Genomic_DNA"/>
</dbReference>
<evidence type="ECO:0000256" key="1">
    <source>
        <dbReference type="ARBA" id="ARBA00022801"/>
    </source>
</evidence>
<dbReference type="PANTHER" id="PTHR48081:SF8">
    <property type="entry name" value="ALPHA_BETA HYDROLASE FOLD-3 DOMAIN-CONTAINING PROTEIN-RELATED"/>
    <property type="match status" value="1"/>
</dbReference>
<dbReference type="FunFam" id="3.40.50.1820:FF:000089">
    <property type="entry name" value="Alpha/beta hydrolase"/>
    <property type="match status" value="1"/>
</dbReference>
<evidence type="ECO:0000259" key="2">
    <source>
        <dbReference type="Pfam" id="PF07859"/>
    </source>
</evidence>
<organism evidence="3">
    <name type="scientific">freshwater metagenome</name>
    <dbReference type="NCBI Taxonomy" id="449393"/>
    <lineage>
        <taxon>unclassified sequences</taxon>
        <taxon>metagenomes</taxon>
        <taxon>ecological metagenomes</taxon>
    </lineage>
</organism>
<evidence type="ECO:0000313" key="4">
    <source>
        <dbReference type="EMBL" id="CAB5045336.1"/>
    </source>
</evidence>
<keyword evidence="1" id="KW-0378">Hydrolase</keyword>
<reference evidence="3" key="1">
    <citation type="submission" date="2020-05" db="EMBL/GenBank/DDBJ databases">
        <authorList>
            <person name="Chiriac C."/>
            <person name="Salcher M."/>
            <person name="Ghai R."/>
            <person name="Kavagutti S V."/>
        </authorList>
    </citation>
    <scope>NUCLEOTIDE SEQUENCE</scope>
</reference>
<dbReference type="AlphaFoldDB" id="A0A6J6WTK4"/>
<dbReference type="EMBL" id="CAEZZV010000166">
    <property type="protein sequence ID" value="CAB4786584.1"/>
    <property type="molecule type" value="Genomic_DNA"/>
</dbReference>
<dbReference type="InterPro" id="IPR029058">
    <property type="entry name" value="AB_hydrolase_fold"/>
</dbReference>
<dbReference type="SUPFAM" id="SSF53474">
    <property type="entry name" value="alpha/beta-Hydrolases"/>
    <property type="match status" value="1"/>
</dbReference>
<proteinExistence type="predicted"/>
<accession>A0A6J6WTK4</accession>
<dbReference type="InterPro" id="IPR013094">
    <property type="entry name" value="AB_hydrolase_3"/>
</dbReference>
<dbReference type="PANTHER" id="PTHR48081">
    <property type="entry name" value="AB HYDROLASE SUPERFAMILY PROTEIN C4A8.06C"/>
    <property type="match status" value="1"/>
</dbReference>
<dbReference type="Gene3D" id="3.40.50.1820">
    <property type="entry name" value="alpha/beta hydrolase"/>
    <property type="match status" value="1"/>
</dbReference>
<dbReference type="GO" id="GO:0016787">
    <property type="term" value="F:hydrolase activity"/>
    <property type="evidence" value="ECO:0007669"/>
    <property type="project" value="UniProtKB-KW"/>
</dbReference>
<feature type="domain" description="Alpha/beta hydrolase fold-3" evidence="2">
    <location>
        <begin position="72"/>
        <end position="277"/>
    </location>
</feature>
<gene>
    <name evidence="3" type="ORF">UFOPK2921_01165</name>
    <name evidence="4" type="ORF">UFOPK4275_00226</name>
</gene>
<evidence type="ECO:0000313" key="3">
    <source>
        <dbReference type="EMBL" id="CAB4786584.1"/>
    </source>
</evidence>
<sequence>MALHPQTAALLVVMEQFNASALETQEPTVARAGMEMMTAPSTVELHEIREVNADGVAGRLYRPNDRTDLGLLVFYHGGGWVLGSVNTHDDVCRKLALAMGHAVLSVDYRLAPEFAFPEPLNDCIVALRWAHANAAELGIDATRIAVGGDSAGGNLAAVVANLQPVPLKFQMLIYPVTDATRSSQSYKDNGEGYRLTAAGMKWFCDHYLSGSMGTPTDPRVSPLFADATTLTSAPPAIVITAEYDPLRDEGEQYAHRLIEAGVACSLTRYYGQVHGFFSMSQYVDDGASAITQAATATRIALER</sequence>
<name>A0A6J6WTK4_9ZZZZ</name>
<protein>
    <submittedName>
        <fullName evidence="3">Unannotated protein</fullName>
    </submittedName>
</protein>
<dbReference type="Pfam" id="PF07859">
    <property type="entry name" value="Abhydrolase_3"/>
    <property type="match status" value="1"/>
</dbReference>